<sequence>MQIEFMSQTWTIRDAEPRELVDCLGLCDPKTNTIIIDPELQGWVRLQTIFHEIFHIWEITLNQCLSEGQVDVLATAMIHCLRENPELVRMIEEQE</sequence>
<proteinExistence type="predicted"/>
<evidence type="ECO:0000313" key="1">
    <source>
        <dbReference type="EMBL" id="CAB4134843.1"/>
    </source>
</evidence>
<accession>A0A6J5LNC5</accession>
<protein>
    <submittedName>
        <fullName evidence="1">Uncharacterized protein</fullName>
    </submittedName>
</protein>
<reference evidence="1" key="1">
    <citation type="submission" date="2020-04" db="EMBL/GenBank/DDBJ databases">
        <authorList>
            <person name="Chiriac C."/>
            <person name="Salcher M."/>
            <person name="Ghai R."/>
            <person name="Kavagutti S V."/>
        </authorList>
    </citation>
    <scope>NUCLEOTIDE SEQUENCE</scope>
</reference>
<gene>
    <name evidence="1" type="ORF">UFOVP281_12</name>
</gene>
<dbReference type="EMBL" id="LR796295">
    <property type="protein sequence ID" value="CAB4134843.1"/>
    <property type="molecule type" value="Genomic_DNA"/>
</dbReference>
<name>A0A6J5LNC5_9CAUD</name>
<organism evidence="1">
    <name type="scientific">uncultured Caudovirales phage</name>
    <dbReference type="NCBI Taxonomy" id="2100421"/>
    <lineage>
        <taxon>Viruses</taxon>
        <taxon>Duplodnaviria</taxon>
        <taxon>Heunggongvirae</taxon>
        <taxon>Uroviricota</taxon>
        <taxon>Caudoviricetes</taxon>
        <taxon>Peduoviridae</taxon>
        <taxon>Maltschvirus</taxon>
        <taxon>Maltschvirus maltsch</taxon>
    </lineage>
</organism>